<gene>
    <name evidence="2" type="ORF">BRAA01T04209Z</name>
    <name evidence="1" type="ORF">BRAPAZ1V2_A01P46080.2</name>
</gene>
<feature type="non-terminal residue" evidence="2">
    <location>
        <position position="52"/>
    </location>
</feature>
<feature type="non-terminal residue" evidence="2">
    <location>
        <position position="1"/>
    </location>
</feature>
<evidence type="ECO:0000313" key="2">
    <source>
        <dbReference type="EMBL" id="VDC77707.1"/>
    </source>
</evidence>
<sequence>VHDRVSESLDRYDAFDLSDNPIFAIDGGIRNIRRKRVLCDTTEFLFHPCRQW</sequence>
<dbReference type="EMBL" id="LS974617">
    <property type="protein sequence ID" value="CAG7890532.1"/>
    <property type="molecule type" value="Genomic_DNA"/>
</dbReference>
<dbReference type="EMBL" id="LR031571">
    <property type="protein sequence ID" value="VDC77707.1"/>
    <property type="molecule type" value="Genomic_DNA"/>
</dbReference>
<dbReference type="Proteomes" id="UP000694005">
    <property type="component" value="Chromosome A01"/>
</dbReference>
<evidence type="ECO:0000313" key="1">
    <source>
        <dbReference type="EMBL" id="CAG7890532.1"/>
    </source>
</evidence>
<dbReference type="Gramene" id="A01p46080.2_BraZ1">
    <property type="protein sequence ID" value="A01p46080.2_BraZ1.CDS.1"/>
    <property type="gene ID" value="A01g46080.2_BraZ1"/>
</dbReference>
<dbReference type="AlphaFoldDB" id="A0A3P5ZCA6"/>
<reference evidence="2" key="1">
    <citation type="submission" date="2018-11" db="EMBL/GenBank/DDBJ databases">
        <authorList>
            <consortium name="Genoscope - CEA"/>
            <person name="William W."/>
        </authorList>
    </citation>
    <scope>NUCLEOTIDE SEQUENCE</scope>
</reference>
<organism evidence="2">
    <name type="scientific">Brassica campestris</name>
    <name type="common">Field mustard</name>
    <dbReference type="NCBI Taxonomy" id="3711"/>
    <lineage>
        <taxon>Eukaryota</taxon>
        <taxon>Viridiplantae</taxon>
        <taxon>Streptophyta</taxon>
        <taxon>Embryophyta</taxon>
        <taxon>Tracheophyta</taxon>
        <taxon>Spermatophyta</taxon>
        <taxon>Magnoliopsida</taxon>
        <taxon>eudicotyledons</taxon>
        <taxon>Gunneridae</taxon>
        <taxon>Pentapetalae</taxon>
        <taxon>rosids</taxon>
        <taxon>malvids</taxon>
        <taxon>Brassicales</taxon>
        <taxon>Brassicaceae</taxon>
        <taxon>Brassiceae</taxon>
        <taxon>Brassica</taxon>
    </lineage>
</organism>
<proteinExistence type="predicted"/>
<accession>A0A3P5ZCA6</accession>
<name>A0A3P5ZCA6_BRACM</name>
<protein>
    <submittedName>
        <fullName evidence="1">Uncharacterized protein</fullName>
    </submittedName>
</protein>